<sequence>MRVRTRTFAFADSYQVWDVYSVLKDDFEALSLHYITYVISILLLFSPSLNIYNLELQQECGHKPRPNRNKWNTKMSSDSKAIRNTDALGRAYMQLLSCTLGLEKEVEKYYVREEAIIRERVMLLDKIQSNIAEERRCLEIDHQECRSKISATRKNSLSLRGDETKLSQIASHTEAQLDKEEKSLNERLAWVNERMLSETRELEIITEQINKCEKNQKLLGQREEEQHRAERDLDMAQRELKSLEKEIYERKASLEKKHENIVMWNRSLDNREKELARYQEEFREDLRRVEEEERRYGIYNSFSKVAPTVSLREVMDDYNMSIEKDSLCEEIERDEEDDMLP</sequence>
<evidence type="ECO:0000256" key="1">
    <source>
        <dbReference type="SAM" id="Coils"/>
    </source>
</evidence>
<dbReference type="Proteomes" id="UP000002316">
    <property type="component" value="Chromosome 5"/>
</dbReference>
<proteinExistence type="predicted"/>
<dbReference type="GeneID" id="23861385"/>
<dbReference type="KEGG" id="tbg:TbgDal_V3830"/>
<gene>
    <name evidence="2" type="ORF">TbgDal_V3830</name>
</gene>
<dbReference type="VEuPathDB" id="TriTrypDB:Tbg972.5.3830"/>
<keyword evidence="1" id="KW-0175">Coiled coil</keyword>
<evidence type="ECO:0000313" key="3">
    <source>
        <dbReference type="Proteomes" id="UP000002316"/>
    </source>
</evidence>
<dbReference type="AlphaFoldDB" id="C9ZPB7"/>
<reference evidence="3" key="1">
    <citation type="journal article" date="2010" name="PLoS Negl. Trop. Dis.">
        <title>The genome sequence of Trypanosoma brucei gambiense, causative agent of chronic human african trypanosomiasis.</title>
        <authorList>
            <person name="Jackson A.P."/>
            <person name="Sanders M."/>
            <person name="Berry A."/>
            <person name="McQuillan J."/>
            <person name="Aslett M.A."/>
            <person name="Quail M.A."/>
            <person name="Chukualim B."/>
            <person name="Capewell P."/>
            <person name="MacLeod A."/>
            <person name="Melville S.E."/>
            <person name="Gibson W."/>
            <person name="Barry J.D."/>
            <person name="Berriman M."/>
            <person name="Hertz-Fowler C."/>
        </authorList>
    </citation>
    <scope>NUCLEOTIDE SEQUENCE [LARGE SCALE GENOMIC DNA]</scope>
    <source>
        <strain evidence="3">MHOM/CI/86/DAL972</strain>
    </source>
</reference>
<accession>C9ZPB7</accession>
<dbReference type="RefSeq" id="XP_011773532.1">
    <property type="nucleotide sequence ID" value="XM_011775230.1"/>
</dbReference>
<dbReference type="OrthoDB" id="249637at2759"/>
<protein>
    <submittedName>
        <fullName evidence="2">Uncharacterized protein</fullName>
    </submittedName>
</protein>
<name>C9ZPB7_TRYB9</name>
<evidence type="ECO:0000313" key="2">
    <source>
        <dbReference type="EMBL" id="CBH11245.1"/>
    </source>
</evidence>
<dbReference type="EMBL" id="FN554968">
    <property type="protein sequence ID" value="CBH11245.1"/>
    <property type="molecule type" value="Genomic_DNA"/>
</dbReference>
<feature type="coiled-coil region" evidence="1">
    <location>
        <begin position="195"/>
        <end position="295"/>
    </location>
</feature>
<organism evidence="2 3">
    <name type="scientific">Trypanosoma brucei gambiense (strain MHOM/CI/86/DAL972)</name>
    <dbReference type="NCBI Taxonomy" id="679716"/>
    <lineage>
        <taxon>Eukaryota</taxon>
        <taxon>Discoba</taxon>
        <taxon>Euglenozoa</taxon>
        <taxon>Kinetoplastea</taxon>
        <taxon>Metakinetoplastina</taxon>
        <taxon>Trypanosomatida</taxon>
        <taxon>Trypanosomatidae</taxon>
        <taxon>Trypanosoma</taxon>
    </lineage>
</organism>